<evidence type="ECO:0000259" key="1">
    <source>
        <dbReference type="Pfam" id="PF04448"/>
    </source>
</evidence>
<feature type="domain" description="DUF551" evidence="1">
    <location>
        <begin position="3"/>
        <end position="65"/>
    </location>
</feature>
<gene>
    <name evidence="2" type="ORF">S01H1_43104</name>
</gene>
<dbReference type="AlphaFoldDB" id="X0VL21"/>
<sequence>MDWISVKDKLPEDCKNVLCYIKDIECKFYGEGYYYESIKHWYLRKTRTNGNYEVTHWMPLPEPPKEKSGK</sequence>
<name>X0VL21_9ZZZZ</name>
<proteinExistence type="predicted"/>
<organism evidence="2">
    <name type="scientific">marine sediment metagenome</name>
    <dbReference type="NCBI Taxonomy" id="412755"/>
    <lineage>
        <taxon>unclassified sequences</taxon>
        <taxon>metagenomes</taxon>
        <taxon>ecological metagenomes</taxon>
    </lineage>
</organism>
<protein>
    <recommendedName>
        <fullName evidence="1">DUF551 domain-containing protein</fullName>
    </recommendedName>
</protein>
<comment type="caution">
    <text evidence="2">The sequence shown here is derived from an EMBL/GenBank/DDBJ whole genome shotgun (WGS) entry which is preliminary data.</text>
</comment>
<dbReference type="InterPro" id="IPR007539">
    <property type="entry name" value="DUF551"/>
</dbReference>
<reference evidence="2" key="1">
    <citation type="journal article" date="2014" name="Front. Microbiol.">
        <title>High frequency of phylogenetically diverse reductive dehalogenase-homologous genes in deep subseafloor sedimentary metagenomes.</title>
        <authorList>
            <person name="Kawai M."/>
            <person name="Futagami T."/>
            <person name="Toyoda A."/>
            <person name="Takaki Y."/>
            <person name="Nishi S."/>
            <person name="Hori S."/>
            <person name="Arai W."/>
            <person name="Tsubouchi T."/>
            <person name="Morono Y."/>
            <person name="Uchiyama I."/>
            <person name="Ito T."/>
            <person name="Fujiyama A."/>
            <person name="Inagaki F."/>
            <person name="Takami H."/>
        </authorList>
    </citation>
    <scope>NUCLEOTIDE SEQUENCE</scope>
    <source>
        <strain evidence="2">Expedition CK06-06</strain>
    </source>
</reference>
<dbReference type="EMBL" id="BARS01027438">
    <property type="protein sequence ID" value="GAG11897.1"/>
    <property type="molecule type" value="Genomic_DNA"/>
</dbReference>
<accession>X0VL21</accession>
<evidence type="ECO:0000313" key="2">
    <source>
        <dbReference type="EMBL" id="GAG11897.1"/>
    </source>
</evidence>
<dbReference type="Pfam" id="PF04448">
    <property type="entry name" value="DUF551"/>
    <property type="match status" value="1"/>
</dbReference>